<dbReference type="Proteomes" id="UP001206595">
    <property type="component" value="Unassembled WGS sequence"/>
</dbReference>
<proteinExistence type="predicted"/>
<keyword evidence="7" id="KW-1185">Reference proteome</keyword>
<dbReference type="GO" id="GO:0000976">
    <property type="term" value="F:transcription cis-regulatory region binding"/>
    <property type="evidence" value="ECO:0007669"/>
    <property type="project" value="InterPro"/>
</dbReference>
<protein>
    <recommendedName>
        <fullName evidence="5">BZIP domain-containing protein</fullName>
    </recommendedName>
</protein>
<gene>
    <name evidence="6" type="ORF">K450DRAFT_301264</name>
</gene>
<dbReference type="PANTHER" id="PTHR40621:SF6">
    <property type="entry name" value="AP-1-LIKE TRANSCRIPTION FACTOR YAP1-RELATED"/>
    <property type="match status" value="1"/>
</dbReference>
<dbReference type="InterPro" id="IPR004827">
    <property type="entry name" value="bZIP"/>
</dbReference>
<dbReference type="CDD" id="cd14688">
    <property type="entry name" value="bZIP_YAP"/>
    <property type="match status" value="1"/>
</dbReference>
<dbReference type="PANTHER" id="PTHR40621">
    <property type="entry name" value="TRANSCRIPTION FACTOR KAPC-RELATED"/>
    <property type="match status" value="1"/>
</dbReference>
<dbReference type="Gene3D" id="1.20.5.170">
    <property type="match status" value="1"/>
</dbReference>
<dbReference type="SUPFAM" id="SSF57959">
    <property type="entry name" value="Leucine zipper domain"/>
    <property type="match status" value="1"/>
</dbReference>
<feature type="region of interest" description="Disordered" evidence="4">
    <location>
        <begin position="207"/>
        <end position="256"/>
    </location>
</feature>
<feature type="domain" description="BZIP" evidence="5">
    <location>
        <begin position="122"/>
        <end position="137"/>
    </location>
</feature>
<comment type="subcellular location">
    <subcellularLocation>
        <location evidence="1">Nucleus</location>
    </subcellularLocation>
</comment>
<dbReference type="Pfam" id="PF00170">
    <property type="entry name" value="bZIP_1"/>
    <property type="match status" value="1"/>
</dbReference>
<evidence type="ECO:0000313" key="7">
    <source>
        <dbReference type="Proteomes" id="UP001206595"/>
    </source>
</evidence>
<name>A0AAD5E7G3_UMBRA</name>
<sequence length="476" mass="52768">MTIKSHANSNEPQSSSEKLAWTGRQQTSDIARPVILASYDNPLPYYNHFEEKDKRKWDDDQEAASNIAKALHTQAYEDSLSNHSQDEDSLDGEDDYGNGPRKPGRKPMESGSMTLEPDIKQKRKAQNRAAQRAFRERKERYVKELEEKIKSIEHAHLMSTAQLMKENQQLKSIIQRLQCQNINGMSAIGFEFSLPHHPMNAPAFQAPNQAAEQKRIPGSKPGQKKNGQRKLVPIAPHPGNRTATASTGRAQPKLMPKPSIIQGIPLQSSSNISIPLQRLTQPTPDGTVSMIIAANSSPEWSASPASSVTGMSPQLVNVNNFPEENPPHSPTASSSGTENNHSEKGSPAADLDTTFFSADGQVCFRLDDGRSFCELLKDQNSKEAVDRLFAEPIFDLSGALNDASLDHSLPLTTEALTEENLKAQNQDLQKEQLSNFMVDFESEQVGSDHTSSDEDVVNRSSDRKNSSSMEIWQRRI</sequence>
<keyword evidence="2" id="KW-0539">Nucleus</keyword>
<dbReference type="InterPro" id="IPR050936">
    <property type="entry name" value="AP-1-like"/>
</dbReference>
<evidence type="ECO:0000313" key="6">
    <source>
        <dbReference type="EMBL" id="KAI8578259.1"/>
    </source>
</evidence>
<feature type="region of interest" description="Disordered" evidence="4">
    <location>
        <begin position="299"/>
        <end position="350"/>
    </location>
</feature>
<dbReference type="PROSITE" id="PS00036">
    <property type="entry name" value="BZIP_BASIC"/>
    <property type="match status" value="1"/>
</dbReference>
<evidence type="ECO:0000256" key="1">
    <source>
        <dbReference type="ARBA" id="ARBA00004123"/>
    </source>
</evidence>
<dbReference type="SMART" id="SM00338">
    <property type="entry name" value="BRLZ"/>
    <property type="match status" value="1"/>
</dbReference>
<dbReference type="GO" id="GO:0001228">
    <property type="term" value="F:DNA-binding transcription activator activity, RNA polymerase II-specific"/>
    <property type="evidence" value="ECO:0007669"/>
    <property type="project" value="TreeGrafter"/>
</dbReference>
<dbReference type="InterPro" id="IPR046347">
    <property type="entry name" value="bZIP_sf"/>
</dbReference>
<organism evidence="6 7">
    <name type="scientific">Umbelopsis ramanniana AG</name>
    <dbReference type="NCBI Taxonomy" id="1314678"/>
    <lineage>
        <taxon>Eukaryota</taxon>
        <taxon>Fungi</taxon>
        <taxon>Fungi incertae sedis</taxon>
        <taxon>Mucoromycota</taxon>
        <taxon>Mucoromycotina</taxon>
        <taxon>Umbelopsidomycetes</taxon>
        <taxon>Umbelopsidales</taxon>
        <taxon>Umbelopsidaceae</taxon>
        <taxon>Umbelopsis</taxon>
    </lineage>
</organism>
<reference evidence="6" key="1">
    <citation type="submission" date="2021-06" db="EMBL/GenBank/DDBJ databases">
        <authorList>
            <consortium name="DOE Joint Genome Institute"/>
            <person name="Mondo S.J."/>
            <person name="Amses K.R."/>
            <person name="Simmons D.R."/>
            <person name="Longcore J.E."/>
            <person name="Seto K."/>
            <person name="Alves G.H."/>
            <person name="Bonds A.E."/>
            <person name="Quandt C.A."/>
            <person name="Davis W.J."/>
            <person name="Chang Y."/>
            <person name="Letcher P.M."/>
            <person name="Powell M.J."/>
            <person name="Kuo A."/>
            <person name="Labutti K."/>
            <person name="Pangilinan J."/>
            <person name="Andreopoulos W."/>
            <person name="Tritt A."/>
            <person name="Riley R."/>
            <person name="Hundley H."/>
            <person name="Johnson J."/>
            <person name="Lipzen A."/>
            <person name="Barry K."/>
            <person name="Berbee M.L."/>
            <person name="Buchler N.E."/>
            <person name="Grigoriev I.V."/>
            <person name="Spatafora J.W."/>
            <person name="Stajich J.E."/>
            <person name="James T.Y."/>
        </authorList>
    </citation>
    <scope>NUCLEOTIDE SEQUENCE</scope>
    <source>
        <strain evidence="6">AG</strain>
    </source>
</reference>
<evidence type="ECO:0000259" key="5">
    <source>
        <dbReference type="PROSITE" id="PS00036"/>
    </source>
</evidence>
<feature type="region of interest" description="Disordered" evidence="4">
    <location>
        <begin position="1"/>
        <end position="25"/>
    </location>
</feature>
<comment type="caution">
    <text evidence="6">The sequence shown here is derived from an EMBL/GenBank/DDBJ whole genome shotgun (WGS) entry which is preliminary data.</text>
</comment>
<feature type="region of interest" description="Disordered" evidence="4">
    <location>
        <begin position="443"/>
        <end position="476"/>
    </location>
</feature>
<feature type="coiled-coil region" evidence="3">
    <location>
        <begin position="135"/>
        <end position="180"/>
    </location>
</feature>
<dbReference type="EMBL" id="MU620931">
    <property type="protein sequence ID" value="KAI8578259.1"/>
    <property type="molecule type" value="Genomic_DNA"/>
</dbReference>
<feature type="compositionally biased region" description="Acidic residues" evidence="4">
    <location>
        <begin position="87"/>
        <end position="96"/>
    </location>
</feature>
<feature type="compositionally biased region" description="Polar residues" evidence="4">
    <location>
        <begin position="330"/>
        <end position="339"/>
    </location>
</feature>
<evidence type="ECO:0000256" key="3">
    <source>
        <dbReference type="SAM" id="Coils"/>
    </source>
</evidence>
<accession>A0AAD5E7G3</accession>
<dbReference type="GeneID" id="75919085"/>
<dbReference type="GO" id="GO:0090575">
    <property type="term" value="C:RNA polymerase II transcription regulator complex"/>
    <property type="evidence" value="ECO:0007669"/>
    <property type="project" value="TreeGrafter"/>
</dbReference>
<dbReference type="RefSeq" id="XP_051443263.1">
    <property type="nucleotide sequence ID" value="XM_051593743.1"/>
</dbReference>
<dbReference type="AlphaFoldDB" id="A0AAD5E7G3"/>
<evidence type="ECO:0000256" key="2">
    <source>
        <dbReference type="ARBA" id="ARBA00023242"/>
    </source>
</evidence>
<keyword evidence="3" id="KW-0175">Coiled coil</keyword>
<reference evidence="6" key="2">
    <citation type="journal article" date="2022" name="Proc. Natl. Acad. Sci. U.S.A.">
        <title>Diploid-dominant life cycles characterize the early evolution of Fungi.</title>
        <authorList>
            <person name="Amses K.R."/>
            <person name="Simmons D.R."/>
            <person name="Longcore J.E."/>
            <person name="Mondo S.J."/>
            <person name="Seto K."/>
            <person name="Jeronimo G.H."/>
            <person name="Bonds A.E."/>
            <person name="Quandt C.A."/>
            <person name="Davis W.J."/>
            <person name="Chang Y."/>
            <person name="Federici B.A."/>
            <person name="Kuo A."/>
            <person name="LaButti K."/>
            <person name="Pangilinan J."/>
            <person name="Andreopoulos W."/>
            <person name="Tritt A."/>
            <person name="Riley R."/>
            <person name="Hundley H."/>
            <person name="Johnson J."/>
            <person name="Lipzen A."/>
            <person name="Barry K."/>
            <person name="Lang B.F."/>
            <person name="Cuomo C.A."/>
            <person name="Buchler N.E."/>
            <person name="Grigoriev I.V."/>
            <person name="Spatafora J.W."/>
            <person name="Stajich J.E."/>
            <person name="James T.Y."/>
        </authorList>
    </citation>
    <scope>NUCLEOTIDE SEQUENCE</scope>
    <source>
        <strain evidence="6">AG</strain>
    </source>
</reference>
<feature type="region of interest" description="Disordered" evidence="4">
    <location>
        <begin position="71"/>
        <end position="135"/>
    </location>
</feature>
<evidence type="ECO:0000256" key="4">
    <source>
        <dbReference type="SAM" id="MobiDB-lite"/>
    </source>
</evidence>
<feature type="compositionally biased region" description="Basic and acidic residues" evidence="4">
    <location>
        <begin position="450"/>
        <end position="465"/>
    </location>
</feature>